<organism evidence="3 4">
    <name type="scientific">Chiloscyllium punctatum</name>
    <name type="common">Brownbanded bambooshark</name>
    <name type="synonym">Hemiscyllium punctatum</name>
    <dbReference type="NCBI Taxonomy" id="137246"/>
    <lineage>
        <taxon>Eukaryota</taxon>
        <taxon>Metazoa</taxon>
        <taxon>Chordata</taxon>
        <taxon>Craniata</taxon>
        <taxon>Vertebrata</taxon>
        <taxon>Chondrichthyes</taxon>
        <taxon>Elasmobranchii</taxon>
        <taxon>Galeomorphii</taxon>
        <taxon>Galeoidea</taxon>
        <taxon>Orectolobiformes</taxon>
        <taxon>Hemiscylliidae</taxon>
        <taxon>Chiloscyllium</taxon>
    </lineage>
</organism>
<keyword evidence="4" id="KW-1185">Reference proteome</keyword>
<dbReference type="EMBL" id="BEZZ01000676">
    <property type="protein sequence ID" value="GCC35229.1"/>
    <property type="molecule type" value="Genomic_DNA"/>
</dbReference>
<dbReference type="FunFam" id="1.25.10.10:FF:000172">
    <property type="entry name" value="Armadillo repeat-containing protein 6"/>
    <property type="match status" value="1"/>
</dbReference>
<dbReference type="SMART" id="SM00185">
    <property type="entry name" value="ARM"/>
    <property type="match status" value="5"/>
</dbReference>
<evidence type="ECO:0000256" key="2">
    <source>
        <dbReference type="PROSITE-ProRule" id="PRU00259"/>
    </source>
</evidence>
<keyword evidence="1" id="KW-0677">Repeat</keyword>
<sequence length="466" mass="51295">MASRRITQETFDSVVQENITEFQMDPEEALSEAIQQFESQGVDLINIVKAVRNATTEASDQKHIVLQALDELRSALDLMAVDEMGDHLTNFSEQCSLDFAHRHLAAEKSAYPTVLSSCRQLMSNVPYLLKGVQALGNLLDGQPDLLDQEGQQLLLEILRQHRDHAALNAMTIRTIRHSCLKHEQNRQDLVQLGVLTLLTGAIVNHGNQADVIREAGRALRVMTYDDDIRVPFGRAHDHAKLIVMENDGLRIIIEAAKAFTDNPSVLSELCSTLSRLAVRNEFCQDIVDLGGLTFMVALLADCIEHQEVVKQVLGAFRAIAGNDEVKDAIINAGGTDLIVLAMNRHLGTPQICEQGCAALGMFALRKPENCRVIMEGGGALIALQAMKAHPAEVNVQKQACMLLRNLVARNPDFSQLILEMGAEVLILQAKTTHQDCEDLAKAALRDLGCKVELQELWTGQKAGISH</sequence>
<reference evidence="3 4" key="1">
    <citation type="journal article" date="2018" name="Nat. Ecol. Evol.">
        <title>Shark genomes provide insights into elasmobranch evolution and the origin of vertebrates.</title>
        <authorList>
            <person name="Hara Y"/>
            <person name="Yamaguchi K"/>
            <person name="Onimaru K"/>
            <person name="Kadota M"/>
            <person name="Koyanagi M"/>
            <person name="Keeley SD"/>
            <person name="Tatsumi K"/>
            <person name="Tanaka K"/>
            <person name="Motone F"/>
            <person name="Kageyama Y"/>
            <person name="Nozu R"/>
            <person name="Adachi N"/>
            <person name="Nishimura O"/>
            <person name="Nakagawa R"/>
            <person name="Tanegashima C"/>
            <person name="Kiyatake I"/>
            <person name="Matsumoto R"/>
            <person name="Murakumo K"/>
            <person name="Nishida K"/>
            <person name="Terakita A"/>
            <person name="Kuratani S"/>
            <person name="Sato K"/>
            <person name="Hyodo S Kuraku.S."/>
        </authorList>
    </citation>
    <scope>NUCLEOTIDE SEQUENCE [LARGE SCALE GENOMIC DNA]</scope>
</reference>
<dbReference type="Gene3D" id="1.25.10.10">
    <property type="entry name" value="Leucine-rich Repeat Variant"/>
    <property type="match status" value="2"/>
</dbReference>
<dbReference type="PROSITE" id="PS50176">
    <property type="entry name" value="ARM_REPEAT"/>
    <property type="match status" value="1"/>
</dbReference>
<protein>
    <recommendedName>
        <fullName evidence="5">Armadillo repeat-containing protein 6</fullName>
    </recommendedName>
</protein>
<evidence type="ECO:0000313" key="3">
    <source>
        <dbReference type="EMBL" id="GCC35229.1"/>
    </source>
</evidence>
<dbReference type="SUPFAM" id="SSF48371">
    <property type="entry name" value="ARM repeat"/>
    <property type="match status" value="1"/>
</dbReference>
<dbReference type="PANTHER" id="PTHR22895:SF0">
    <property type="entry name" value="ARMADILLO REPEAT-CONTAINING PROTEIN 6"/>
    <property type="match status" value="1"/>
</dbReference>
<dbReference type="PANTHER" id="PTHR22895">
    <property type="entry name" value="ARMADILLO REPEAT-CONTAINING PROTEIN 6"/>
    <property type="match status" value="1"/>
</dbReference>
<evidence type="ECO:0000256" key="1">
    <source>
        <dbReference type="ARBA" id="ARBA00022737"/>
    </source>
</evidence>
<evidence type="ECO:0008006" key="5">
    <source>
        <dbReference type="Google" id="ProtNLM"/>
    </source>
</evidence>
<accession>A0A401SXV3</accession>
<gene>
    <name evidence="3" type="ORF">chiPu_0013712</name>
</gene>
<dbReference type="InterPro" id="IPR000225">
    <property type="entry name" value="Armadillo"/>
</dbReference>
<proteinExistence type="predicted"/>
<name>A0A401SXV3_CHIPU</name>
<evidence type="ECO:0000313" key="4">
    <source>
        <dbReference type="Proteomes" id="UP000287033"/>
    </source>
</evidence>
<dbReference type="AlphaFoldDB" id="A0A401SXV3"/>
<dbReference type="STRING" id="137246.A0A401SXV3"/>
<comment type="caution">
    <text evidence="3">The sequence shown here is derived from an EMBL/GenBank/DDBJ whole genome shotgun (WGS) entry which is preliminary data.</text>
</comment>
<dbReference type="OMA" id="THKQPDL"/>
<feature type="repeat" description="ARM" evidence="2">
    <location>
        <begin position="290"/>
        <end position="334"/>
    </location>
</feature>
<dbReference type="Proteomes" id="UP000287033">
    <property type="component" value="Unassembled WGS sequence"/>
</dbReference>
<dbReference type="InterPro" id="IPR016024">
    <property type="entry name" value="ARM-type_fold"/>
</dbReference>
<dbReference type="OrthoDB" id="449062at2759"/>
<dbReference type="GO" id="GO:0002244">
    <property type="term" value="P:hematopoietic progenitor cell differentiation"/>
    <property type="evidence" value="ECO:0007669"/>
    <property type="project" value="TreeGrafter"/>
</dbReference>
<dbReference type="InterPro" id="IPR011989">
    <property type="entry name" value="ARM-like"/>
</dbReference>